<feature type="transmembrane region" description="Helical" evidence="1">
    <location>
        <begin position="97"/>
        <end position="125"/>
    </location>
</feature>
<comment type="caution">
    <text evidence="2">The sequence shown here is derived from an EMBL/GenBank/DDBJ whole genome shotgun (WGS) entry which is preliminary data.</text>
</comment>
<feature type="transmembrane region" description="Helical" evidence="1">
    <location>
        <begin position="59"/>
        <end position="77"/>
    </location>
</feature>
<sequence length="251" mass="28928">MGKLKALGKVYIIDAFDNKFVFIYTLLFPALYFIYVNFEQIIQRNQYSASTIVATFRPFWAYIVFIALLNMVIITTIDQRESGYYKEFYFIVGSKWLIFIANFIVQSIFIICELTVFTIFGMIALRSWYFSILISGLLTGILAVIPVTMFLSVLFIFKVKQQSLSIIGTLLVCVLIYLAGLPSRTWLTDLILLLNPYKYILVLSNWITSFTVDGSYDFKSLFQLLFVTLFFCLSGVKGFSKLDILPLLDRV</sequence>
<keyword evidence="1" id="KW-1133">Transmembrane helix</keyword>
<reference evidence="2 3" key="1">
    <citation type="journal article" date="2015" name="Genome Announc.">
        <title>Expanding the biotechnology potential of lactobacilli through comparative genomics of 213 strains and associated genera.</title>
        <authorList>
            <person name="Sun Z."/>
            <person name="Harris H.M."/>
            <person name="McCann A."/>
            <person name="Guo C."/>
            <person name="Argimon S."/>
            <person name="Zhang W."/>
            <person name="Yang X."/>
            <person name="Jeffery I.B."/>
            <person name="Cooney J.C."/>
            <person name="Kagawa T.F."/>
            <person name="Liu W."/>
            <person name="Song Y."/>
            <person name="Salvetti E."/>
            <person name="Wrobel A."/>
            <person name="Rasinkangas P."/>
            <person name="Parkhill J."/>
            <person name="Rea M.C."/>
            <person name="O'Sullivan O."/>
            <person name="Ritari J."/>
            <person name="Douillard F.P."/>
            <person name="Paul Ross R."/>
            <person name="Yang R."/>
            <person name="Briner A.E."/>
            <person name="Felis G.E."/>
            <person name="de Vos W.M."/>
            <person name="Barrangou R."/>
            <person name="Klaenhammer T.R."/>
            <person name="Caufield P.W."/>
            <person name="Cui Y."/>
            <person name="Zhang H."/>
            <person name="O'Toole P.W."/>
        </authorList>
    </citation>
    <scope>NUCLEOTIDE SEQUENCE [LARGE SCALE GENOMIC DNA]</scope>
    <source>
        <strain evidence="2 3">DSM 21376</strain>
    </source>
</reference>
<organism evidence="2 3">
    <name type="scientific">Liquorilactobacillus sucicola DSM 21376 = JCM 15457</name>
    <dbReference type="NCBI Taxonomy" id="1423806"/>
    <lineage>
        <taxon>Bacteria</taxon>
        <taxon>Bacillati</taxon>
        <taxon>Bacillota</taxon>
        <taxon>Bacilli</taxon>
        <taxon>Lactobacillales</taxon>
        <taxon>Lactobacillaceae</taxon>
        <taxon>Liquorilactobacillus</taxon>
    </lineage>
</organism>
<feature type="transmembrane region" description="Helical" evidence="1">
    <location>
        <begin position="20"/>
        <end position="38"/>
    </location>
</feature>
<evidence type="ECO:0000313" key="3">
    <source>
        <dbReference type="Proteomes" id="UP000050961"/>
    </source>
</evidence>
<keyword evidence="1" id="KW-0812">Transmembrane</keyword>
<keyword evidence="3" id="KW-1185">Reference proteome</keyword>
<evidence type="ECO:0000256" key="1">
    <source>
        <dbReference type="SAM" id="Phobius"/>
    </source>
</evidence>
<dbReference type="Proteomes" id="UP000050961">
    <property type="component" value="Unassembled WGS sequence"/>
</dbReference>
<feature type="transmembrane region" description="Helical" evidence="1">
    <location>
        <begin position="132"/>
        <end position="157"/>
    </location>
</feature>
<dbReference type="eggNOG" id="ENOG50319DR">
    <property type="taxonomic scope" value="Bacteria"/>
</dbReference>
<evidence type="ECO:0000313" key="2">
    <source>
        <dbReference type="EMBL" id="KRN05459.1"/>
    </source>
</evidence>
<keyword evidence="1" id="KW-0472">Membrane</keyword>
<gene>
    <name evidence="2" type="ORF">FD15_GL002014</name>
</gene>
<feature type="transmembrane region" description="Helical" evidence="1">
    <location>
        <begin position="220"/>
        <end position="240"/>
    </location>
</feature>
<dbReference type="AlphaFoldDB" id="A0A023CUI2"/>
<dbReference type="PATRIC" id="fig|1423806.3.peg.2050"/>
<dbReference type="STRING" id="1423806.FD15_GL002014"/>
<name>A0A023CUI2_9LACO</name>
<accession>A0A023CUI2</accession>
<feature type="transmembrane region" description="Helical" evidence="1">
    <location>
        <begin position="163"/>
        <end position="181"/>
    </location>
</feature>
<proteinExistence type="predicted"/>
<dbReference type="OrthoDB" id="2284943at2"/>
<feature type="transmembrane region" description="Helical" evidence="1">
    <location>
        <begin position="190"/>
        <end position="208"/>
    </location>
</feature>
<protein>
    <submittedName>
        <fullName evidence="2">Uncharacterized protein</fullName>
    </submittedName>
</protein>
<dbReference type="RefSeq" id="WP_034986982.1">
    <property type="nucleotide sequence ID" value="NZ_AYZF01000017.1"/>
</dbReference>
<dbReference type="EMBL" id="AYZF01000017">
    <property type="protein sequence ID" value="KRN05459.1"/>
    <property type="molecule type" value="Genomic_DNA"/>
</dbReference>